<dbReference type="PANTHER" id="PTHR30249">
    <property type="entry name" value="PUTATIVE SEROTONIN TRANSPORTER"/>
    <property type="match status" value="1"/>
</dbReference>
<evidence type="ECO:0000313" key="6">
    <source>
        <dbReference type="EMBL" id="HIQ61759.1"/>
    </source>
</evidence>
<dbReference type="PANTHER" id="PTHR30249:SF0">
    <property type="entry name" value="PLASTIDAL GLYCOLATE_GLYCERATE TRANSLOCATOR 1, CHLOROPLASTIC"/>
    <property type="match status" value="1"/>
</dbReference>
<dbReference type="GO" id="GO:0016020">
    <property type="term" value="C:membrane"/>
    <property type="evidence" value="ECO:0007669"/>
    <property type="project" value="UniProtKB-SubCell"/>
</dbReference>
<feature type="transmembrane region" description="Helical" evidence="5">
    <location>
        <begin position="6"/>
        <end position="26"/>
    </location>
</feature>
<feature type="transmembrane region" description="Helical" evidence="5">
    <location>
        <begin position="64"/>
        <end position="82"/>
    </location>
</feature>
<dbReference type="AlphaFoldDB" id="A0A9D1CIL3"/>
<keyword evidence="4 5" id="KW-0472">Membrane</keyword>
<reference evidence="6" key="2">
    <citation type="journal article" date="2021" name="PeerJ">
        <title>Extensive microbial diversity within the chicken gut microbiome revealed by metagenomics and culture.</title>
        <authorList>
            <person name="Gilroy R."/>
            <person name="Ravi A."/>
            <person name="Getino M."/>
            <person name="Pursley I."/>
            <person name="Horton D.L."/>
            <person name="Alikhan N.F."/>
            <person name="Baker D."/>
            <person name="Gharbi K."/>
            <person name="Hall N."/>
            <person name="Watson M."/>
            <person name="Adriaenssens E.M."/>
            <person name="Foster-Nyarko E."/>
            <person name="Jarju S."/>
            <person name="Secka A."/>
            <person name="Antonio M."/>
            <person name="Oren A."/>
            <person name="Chaudhuri R.R."/>
            <person name="La Ragione R."/>
            <person name="Hildebrand F."/>
            <person name="Pallen M.J."/>
        </authorList>
    </citation>
    <scope>NUCLEOTIDE SEQUENCE</scope>
    <source>
        <strain evidence="6">ChiGjej2B2-12916</strain>
    </source>
</reference>
<feature type="transmembrane region" description="Helical" evidence="5">
    <location>
        <begin position="94"/>
        <end position="119"/>
    </location>
</feature>
<dbReference type="InterPro" id="IPR007300">
    <property type="entry name" value="CidB/LrgB"/>
</dbReference>
<dbReference type="Proteomes" id="UP000886879">
    <property type="component" value="Unassembled WGS sequence"/>
</dbReference>
<dbReference type="EMBL" id="DVFO01000100">
    <property type="protein sequence ID" value="HIQ61759.1"/>
    <property type="molecule type" value="Genomic_DNA"/>
</dbReference>
<reference evidence="6" key="1">
    <citation type="submission" date="2020-10" db="EMBL/GenBank/DDBJ databases">
        <authorList>
            <person name="Gilroy R."/>
        </authorList>
    </citation>
    <scope>NUCLEOTIDE SEQUENCE</scope>
    <source>
        <strain evidence="6">ChiGjej2B2-12916</strain>
    </source>
</reference>
<sequence length="230" mass="24188">MTEFLGNSLFFGVGVSLIAYEVGLLLRRKFALAILNPLLIAICCVILFNKALNIPYDDYYEGAQYLSYLLTPATVALAVPLYRQLKLLKTHWLAILCGLGAGIIAGGLGILALSVLFGLDHQLYVTLLPKSVTTAIGMELSRELGGVVAITTAVIIVTGILGNVIGDFIFSLFHIKHPIAKGLALGNSAHAIGTAKAMELGEVEGAMSSLAIAVAGVLTVVSASVFAQFL</sequence>
<accession>A0A9D1CIL3</accession>
<keyword evidence="2 5" id="KW-0812">Transmembrane</keyword>
<feature type="transmembrane region" description="Helical" evidence="5">
    <location>
        <begin position="147"/>
        <end position="173"/>
    </location>
</feature>
<evidence type="ECO:0000256" key="3">
    <source>
        <dbReference type="ARBA" id="ARBA00022989"/>
    </source>
</evidence>
<organism evidence="6 7">
    <name type="scientific">Candidatus Enterenecus faecium</name>
    <dbReference type="NCBI Taxonomy" id="2840780"/>
    <lineage>
        <taxon>Bacteria</taxon>
        <taxon>Bacillati</taxon>
        <taxon>Bacillota</taxon>
        <taxon>Clostridia</taxon>
        <taxon>Eubacteriales</taxon>
        <taxon>Candidatus Enterenecus</taxon>
    </lineage>
</organism>
<comment type="subcellular location">
    <subcellularLocation>
        <location evidence="1">Membrane</location>
        <topology evidence="1">Multi-pass membrane protein</topology>
    </subcellularLocation>
</comment>
<comment type="caution">
    <text evidence="6">The sequence shown here is derived from an EMBL/GenBank/DDBJ whole genome shotgun (WGS) entry which is preliminary data.</text>
</comment>
<evidence type="ECO:0000256" key="2">
    <source>
        <dbReference type="ARBA" id="ARBA00022692"/>
    </source>
</evidence>
<name>A0A9D1CIL3_9FIRM</name>
<feature type="transmembrane region" description="Helical" evidence="5">
    <location>
        <begin position="206"/>
        <end position="229"/>
    </location>
</feature>
<evidence type="ECO:0000313" key="7">
    <source>
        <dbReference type="Proteomes" id="UP000886879"/>
    </source>
</evidence>
<keyword evidence="3 5" id="KW-1133">Transmembrane helix</keyword>
<evidence type="ECO:0000256" key="5">
    <source>
        <dbReference type="SAM" id="Phobius"/>
    </source>
</evidence>
<evidence type="ECO:0000256" key="4">
    <source>
        <dbReference type="ARBA" id="ARBA00023136"/>
    </source>
</evidence>
<feature type="transmembrane region" description="Helical" evidence="5">
    <location>
        <begin position="33"/>
        <end position="52"/>
    </location>
</feature>
<dbReference type="Pfam" id="PF04172">
    <property type="entry name" value="LrgB"/>
    <property type="match status" value="1"/>
</dbReference>
<protein>
    <submittedName>
        <fullName evidence="6">LrgB family protein</fullName>
    </submittedName>
</protein>
<evidence type="ECO:0000256" key="1">
    <source>
        <dbReference type="ARBA" id="ARBA00004141"/>
    </source>
</evidence>
<gene>
    <name evidence="6" type="ORF">IAD31_09235</name>
</gene>
<proteinExistence type="predicted"/>